<dbReference type="InterPro" id="IPR039428">
    <property type="entry name" value="NUOK/Mnh_C1-like"/>
</dbReference>
<accession>A0A0S2MPE0</accession>
<keyword evidence="8 11" id="KW-0472">Membrane</keyword>
<evidence type="ECO:0000256" key="2">
    <source>
        <dbReference type="ARBA" id="ARBA00010519"/>
    </source>
</evidence>
<comment type="subcellular location">
    <subcellularLocation>
        <location evidence="1">Membrane</location>
        <topology evidence="1">Multi-pass membrane protein</topology>
    </subcellularLocation>
</comment>
<evidence type="ECO:0000256" key="8">
    <source>
        <dbReference type="ARBA" id="ARBA00023136"/>
    </source>
</evidence>
<sequence>MLIYITSVFSSFSGFILYSLKRKHFLLMLLSLEFISLSLYLGLFYYLSMYFMEYFFLMMYLTMIVCEGALGLSILVLMVRVHGNDYVLSFSMLW</sequence>
<evidence type="ECO:0000256" key="7">
    <source>
        <dbReference type="ARBA" id="ARBA00023027"/>
    </source>
</evidence>
<dbReference type="Pfam" id="PF00420">
    <property type="entry name" value="Oxidored_q2"/>
    <property type="match status" value="1"/>
</dbReference>
<organism evidence="12">
    <name type="scientific">Urodontus sp. URO01</name>
    <dbReference type="NCBI Taxonomy" id="1205589"/>
    <lineage>
        <taxon>Eukaryota</taxon>
        <taxon>Metazoa</taxon>
        <taxon>Ecdysozoa</taxon>
        <taxon>Arthropoda</taxon>
        <taxon>Hexapoda</taxon>
        <taxon>Insecta</taxon>
        <taxon>Pterygota</taxon>
        <taxon>Neoptera</taxon>
        <taxon>Endopterygota</taxon>
        <taxon>Coleoptera</taxon>
        <taxon>Polyphaga</taxon>
        <taxon>Cucujiformia</taxon>
        <taxon>Anthribidae</taxon>
        <taxon>Urodontinae</taxon>
        <taxon>Urodontus</taxon>
    </lineage>
</organism>
<dbReference type="EMBL" id="JX412764">
    <property type="protein sequence ID" value="ALO76564.1"/>
    <property type="molecule type" value="Genomic_DNA"/>
</dbReference>
<evidence type="ECO:0000256" key="6">
    <source>
        <dbReference type="ARBA" id="ARBA00022989"/>
    </source>
</evidence>
<feature type="transmembrane region" description="Helical" evidence="11">
    <location>
        <begin position="25"/>
        <end position="48"/>
    </location>
</feature>
<evidence type="ECO:0000313" key="12">
    <source>
        <dbReference type="EMBL" id="ALO76564.1"/>
    </source>
</evidence>
<dbReference type="Gene3D" id="1.10.287.3510">
    <property type="match status" value="1"/>
</dbReference>
<evidence type="ECO:0000256" key="5">
    <source>
        <dbReference type="ARBA" id="ARBA00022967"/>
    </source>
</evidence>
<reference evidence="12" key="1">
    <citation type="submission" date="2012-06" db="EMBL/GenBank/DDBJ databases">
        <title>Mitogenomics of the Coleoptera under dense taxon sampling.</title>
        <authorList>
            <person name="Timmermans M.J.T.N."/>
            <person name="Lim J."/>
            <person name="Dodsworth S."/>
            <person name="Haran J."/>
            <person name="Ahrens D."/>
            <person name="Bocak L."/>
            <person name="London A."/>
            <person name="Culverwell L."/>
            <person name="Vogler A.P."/>
        </authorList>
    </citation>
    <scope>NUCLEOTIDE SEQUENCE</scope>
</reference>
<dbReference type="GO" id="GO:0008137">
    <property type="term" value="F:NADH dehydrogenase (ubiquinone) activity"/>
    <property type="evidence" value="ECO:0007669"/>
    <property type="project" value="UniProtKB-EC"/>
</dbReference>
<evidence type="ECO:0000256" key="1">
    <source>
        <dbReference type="ARBA" id="ARBA00004141"/>
    </source>
</evidence>
<evidence type="ECO:0000256" key="3">
    <source>
        <dbReference type="ARBA" id="ARBA00016612"/>
    </source>
</evidence>
<keyword evidence="4 11" id="KW-0812">Transmembrane</keyword>
<comment type="catalytic activity">
    <reaction evidence="10">
        <text>a ubiquinone + NADH + 5 H(+)(in) = a ubiquinol + NAD(+) + 4 H(+)(out)</text>
        <dbReference type="Rhea" id="RHEA:29091"/>
        <dbReference type="Rhea" id="RHEA-COMP:9565"/>
        <dbReference type="Rhea" id="RHEA-COMP:9566"/>
        <dbReference type="ChEBI" id="CHEBI:15378"/>
        <dbReference type="ChEBI" id="CHEBI:16389"/>
        <dbReference type="ChEBI" id="CHEBI:17976"/>
        <dbReference type="ChEBI" id="CHEBI:57540"/>
        <dbReference type="ChEBI" id="CHEBI:57945"/>
        <dbReference type="EC" id="7.1.1.2"/>
    </reaction>
</comment>
<geneLocation type="mitochondrion" evidence="12"/>
<keyword evidence="5" id="KW-1278">Translocase</keyword>
<dbReference type="GO" id="GO:0016020">
    <property type="term" value="C:membrane"/>
    <property type="evidence" value="ECO:0007669"/>
    <property type="project" value="UniProtKB-SubCell"/>
</dbReference>
<evidence type="ECO:0000256" key="9">
    <source>
        <dbReference type="ARBA" id="ARBA00031586"/>
    </source>
</evidence>
<keyword evidence="12" id="KW-0496">Mitochondrion</keyword>
<evidence type="ECO:0000256" key="11">
    <source>
        <dbReference type="SAM" id="Phobius"/>
    </source>
</evidence>
<protein>
    <recommendedName>
        <fullName evidence="3">NADH-ubiquinone oxidoreductase chain 4L</fullName>
    </recommendedName>
    <alternativeName>
        <fullName evidence="9">NADH dehydrogenase subunit 4L</fullName>
    </alternativeName>
</protein>
<feature type="transmembrane region" description="Helical" evidence="11">
    <location>
        <begin position="54"/>
        <end position="79"/>
    </location>
</feature>
<proteinExistence type="inferred from homology"/>
<keyword evidence="6 11" id="KW-1133">Transmembrane helix</keyword>
<dbReference type="AlphaFoldDB" id="A0A0S2MPE0"/>
<evidence type="ECO:0000256" key="10">
    <source>
        <dbReference type="ARBA" id="ARBA00049551"/>
    </source>
</evidence>
<name>A0A0S2MPE0_9CUCU</name>
<gene>
    <name evidence="12" type="primary">nad4l</name>
</gene>
<comment type="similarity">
    <text evidence="2">Belongs to the complex I subunit 4L family.</text>
</comment>
<keyword evidence="7" id="KW-0520">NAD</keyword>
<evidence type="ECO:0000256" key="4">
    <source>
        <dbReference type="ARBA" id="ARBA00022692"/>
    </source>
</evidence>